<feature type="domain" description="Cytochrome C biogenesis protein transmembrane" evidence="7">
    <location>
        <begin position="8"/>
        <end position="226"/>
    </location>
</feature>
<evidence type="ECO:0000256" key="4">
    <source>
        <dbReference type="ARBA" id="ARBA00022989"/>
    </source>
</evidence>
<keyword evidence="4 6" id="KW-1133">Transmembrane helix</keyword>
<dbReference type="InterPro" id="IPR051790">
    <property type="entry name" value="Cytochrome_c-biogenesis_DsbD"/>
</dbReference>
<evidence type="ECO:0000256" key="2">
    <source>
        <dbReference type="ARBA" id="ARBA00006143"/>
    </source>
</evidence>
<evidence type="ECO:0000256" key="1">
    <source>
        <dbReference type="ARBA" id="ARBA00004141"/>
    </source>
</evidence>
<evidence type="ECO:0000313" key="9">
    <source>
        <dbReference type="Proteomes" id="UP000176544"/>
    </source>
</evidence>
<keyword evidence="5 6" id="KW-0472">Membrane</keyword>
<organism evidence="8 9">
    <name type="scientific">Candidatus Colwellbacteria bacterium RIFCSPLOWO2_02_FULL_45_11</name>
    <dbReference type="NCBI Taxonomy" id="1797692"/>
    <lineage>
        <taxon>Bacteria</taxon>
        <taxon>Candidatus Colwelliibacteriota</taxon>
    </lineage>
</organism>
<feature type="transmembrane region" description="Helical" evidence="6">
    <location>
        <begin position="90"/>
        <end position="112"/>
    </location>
</feature>
<feature type="transmembrane region" description="Helical" evidence="6">
    <location>
        <begin position="171"/>
        <end position="192"/>
    </location>
</feature>
<gene>
    <name evidence="8" type="ORF">A3I33_00845</name>
</gene>
<evidence type="ECO:0000256" key="3">
    <source>
        <dbReference type="ARBA" id="ARBA00022692"/>
    </source>
</evidence>
<dbReference type="Proteomes" id="UP000176544">
    <property type="component" value="Unassembled WGS sequence"/>
</dbReference>
<comment type="caution">
    <text evidence="8">The sequence shown here is derived from an EMBL/GenBank/DDBJ whole genome shotgun (WGS) entry which is preliminary data.</text>
</comment>
<reference evidence="8 9" key="1">
    <citation type="journal article" date="2016" name="Nat. Commun.">
        <title>Thousands of microbial genomes shed light on interconnected biogeochemical processes in an aquifer system.</title>
        <authorList>
            <person name="Anantharaman K."/>
            <person name="Brown C.T."/>
            <person name="Hug L.A."/>
            <person name="Sharon I."/>
            <person name="Castelle C.J."/>
            <person name="Probst A.J."/>
            <person name="Thomas B.C."/>
            <person name="Singh A."/>
            <person name="Wilkins M.J."/>
            <person name="Karaoz U."/>
            <person name="Brodie E.L."/>
            <person name="Williams K.H."/>
            <person name="Hubbard S.S."/>
            <person name="Banfield J.F."/>
        </authorList>
    </citation>
    <scope>NUCLEOTIDE SEQUENCE [LARGE SCALE GENOMIC DNA]</scope>
</reference>
<protein>
    <recommendedName>
        <fullName evidence="7">Cytochrome C biogenesis protein transmembrane domain-containing protein</fullName>
    </recommendedName>
</protein>
<dbReference type="PANTHER" id="PTHR31272">
    <property type="entry name" value="CYTOCHROME C-TYPE BIOGENESIS PROTEIN HI_1454-RELATED"/>
    <property type="match status" value="1"/>
</dbReference>
<evidence type="ECO:0000259" key="7">
    <source>
        <dbReference type="Pfam" id="PF02683"/>
    </source>
</evidence>
<proteinExistence type="inferred from homology"/>
<comment type="similarity">
    <text evidence="2">Belongs to the DsbD family.</text>
</comment>
<feature type="transmembrane region" description="Helical" evidence="6">
    <location>
        <begin position="133"/>
        <end position="159"/>
    </location>
</feature>
<evidence type="ECO:0000256" key="5">
    <source>
        <dbReference type="ARBA" id="ARBA00023136"/>
    </source>
</evidence>
<dbReference type="GO" id="GO:0016020">
    <property type="term" value="C:membrane"/>
    <property type="evidence" value="ECO:0007669"/>
    <property type="project" value="UniProtKB-SubCell"/>
</dbReference>
<name>A0A1G1ZAD2_9BACT</name>
<dbReference type="EMBL" id="MHJA01000005">
    <property type="protein sequence ID" value="OGY61605.1"/>
    <property type="molecule type" value="Genomic_DNA"/>
</dbReference>
<comment type="subcellular location">
    <subcellularLocation>
        <location evidence="1">Membrane</location>
        <topology evidence="1">Multi-pass membrane protein</topology>
    </subcellularLocation>
</comment>
<feature type="transmembrane region" description="Helical" evidence="6">
    <location>
        <begin position="60"/>
        <end position="84"/>
    </location>
</feature>
<accession>A0A1G1ZAD2</accession>
<feature type="transmembrane region" description="Helical" evidence="6">
    <location>
        <begin position="213"/>
        <end position="237"/>
    </location>
</feature>
<dbReference type="AlphaFoldDB" id="A0A1G1ZAD2"/>
<dbReference type="Pfam" id="PF02683">
    <property type="entry name" value="DsbD_TM"/>
    <property type="match status" value="1"/>
</dbReference>
<dbReference type="GO" id="GO:0017004">
    <property type="term" value="P:cytochrome complex assembly"/>
    <property type="evidence" value="ECO:0007669"/>
    <property type="project" value="InterPro"/>
</dbReference>
<keyword evidence="3 6" id="KW-0812">Transmembrane</keyword>
<evidence type="ECO:0000256" key="6">
    <source>
        <dbReference type="SAM" id="Phobius"/>
    </source>
</evidence>
<feature type="transmembrane region" description="Helical" evidence="6">
    <location>
        <begin position="6"/>
        <end position="39"/>
    </location>
</feature>
<dbReference type="InterPro" id="IPR003834">
    <property type="entry name" value="Cyt_c_assmbl_TM_dom"/>
</dbReference>
<evidence type="ECO:0000313" key="8">
    <source>
        <dbReference type="EMBL" id="OGY61605.1"/>
    </source>
</evidence>
<dbReference type="PANTHER" id="PTHR31272:SF4">
    <property type="entry name" value="CYTOCHROME C-TYPE BIOGENESIS PROTEIN HI_1454-RELATED"/>
    <property type="match status" value="1"/>
</dbReference>
<sequence>MVEINLFFVLAVFVAGILTFLAPCTFPLVPALLGFISGVSTGDTEGTNADVRKRLVTNTLYYVLGFSVVFIVFGVLAGLAGTLLAPLQVWLARIGGVIVIIFGLYLLGIFKLNFFSPSVSAKLNAKIKKRGPLASFAFGAAFGAGWNPCVGPILGTVLLLTSSEGSVATGALLLTVFSVGLGTPFILTALFLGQASRAFEKIGRHLGRLNKAAGVLIIVLGLLLITNNLDLLIQWGFRALQFLNYEGRILNYL</sequence>